<evidence type="ECO:0000256" key="2">
    <source>
        <dbReference type="ARBA" id="ARBA00015978"/>
    </source>
</evidence>
<dbReference type="Proteomes" id="UP000295215">
    <property type="component" value="Unassembled WGS sequence"/>
</dbReference>
<evidence type="ECO:0000256" key="5">
    <source>
        <dbReference type="ARBA" id="ARBA00022617"/>
    </source>
</evidence>
<dbReference type="GO" id="GO:0009055">
    <property type="term" value="F:electron transfer activity"/>
    <property type="evidence" value="ECO:0007669"/>
    <property type="project" value="InterPro"/>
</dbReference>
<dbReference type="InterPro" id="IPR023119">
    <property type="entry name" value="Multihaem_cyt_PRC_cyt_su-like"/>
</dbReference>
<evidence type="ECO:0000313" key="10">
    <source>
        <dbReference type="Proteomes" id="UP000295215"/>
    </source>
</evidence>
<evidence type="ECO:0000256" key="1">
    <source>
        <dbReference type="ARBA" id="ARBA00003196"/>
    </source>
</evidence>
<dbReference type="SUPFAM" id="SSF48695">
    <property type="entry name" value="Multiheme cytochromes"/>
    <property type="match status" value="1"/>
</dbReference>
<keyword evidence="6" id="KW-0479">Metal-binding</keyword>
<dbReference type="InterPro" id="IPR003158">
    <property type="entry name" value="Photosyn_RC_cyt_c-su"/>
</dbReference>
<gene>
    <name evidence="9" type="ORF">C8P70_11444</name>
</gene>
<dbReference type="OrthoDB" id="951235at2"/>
<organism evidence="9 10">
    <name type="scientific">Myroides indicus</name>
    <dbReference type="NCBI Taxonomy" id="1323422"/>
    <lineage>
        <taxon>Bacteria</taxon>
        <taxon>Pseudomonadati</taxon>
        <taxon>Bacteroidota</taxon>
        <taxon>Flavobacteriia</taxon>
        <taxon>Flavobacteriales</taxon>
        <taxon>Flavobacteriaceae</taxon>
        <taxon>Myroides</taxon>
    </lineage>
</organism>
<dbReference type="NCBIfam" id="NF033196">
    <property type="entry name" value="c_type_nonphoto"/>
    <property type="match status" value="1"/>
</dbReference>
<keyword evidence="8" id="KW-0408">Iron</keyword>
<name>A0A4R7F3L0_9FLAO</name>
<comment type="function">
    <text evidence="1">The reaction center of purple bacteria contains a tightly bound cytochrome molecule which re-reduces the photo oxidized primary electron donor.</text>
</comment>
<dbReference type="Pfam" id="PF02276">
    <property type="entry name" value="CytoC_RC"/>
    <property type="match status" value="1"/>
</dbReference>
<sequence length="142" mass="16001">MKIKHLLLISGFIAILTILYAFTSKATITDKVMNESEWKNLKVLPSTISNDSLKTLMKGYNKALGVKCNYCHSEDPSGKKGELDFASDSKKEKEFARHMILMTQKINAENFNWQNSPEPEKIDVVSCTMCHRGTAKPSESLK</sequence>
<evidence type="ECO:0000256" key="6">
    <source>
        <dbReference type="ARBA" id="ARBA00022723"/>
    </source>
</evidence>
<dbReference type="GO" id="GO:0005506">
    <property type="term" value="F:iron ion binding"/>
    <property type="evidence" value="ECO:0007669"/>
    <property type="project" value="InterPro"/>
</dbReference>
<dbReference type="GO" id="GO:0020037">
    <property type="term" value="F:heme binding"/>
    <property type="evidence" value="ECO:0007669"/>
    <property type="project" value="InterPro"/>
</dbReference>
<dbReference type="AlphaFoldDB" id="A0A4R7F3L0"/>
<keyword evidence="4" id="KW-0602">Photosynthesis</keyword>
<keyword evidence="5" id="KW-0349">Heme</keyword>
<evidence type="ECO:0000256" key="7">
    <source>
        <dbReference type="ARBA" id="ARBA00022982"/>
    </source>
</evidence>
<proteinExistence type="predicted"/>
<dbReference type="RefSeq" id="WP_133712660.1">
    <property type="nucleotide sequence ID" value="NZ_SOAG01000014.1"/>
</dbReference>
<dbReference type="GO" id="GO:0019684">
    <property type="term" value="P:photosynthesis, light reaction"/>
    <property type="evidence" value="ECO:0007669"/>
    <property type="project" value="InterPro"/>
</dbReference>
<evidence type="ECO:0000256" key="8">
    <source>
        <dbReference type="ARBA" id="ARBA00023004"/>
    </source>
</evidence>
<evidence type="ECO:0000256" key="4">
    <source>
        <dbReference type="ARBA" id="ARBA00022531"/>
    </source>
</evidence>
<reference evidence="9 10" key="1">
    <citation type="submission" date="2019-03" db="EMBL/GenBank/DDBJ databases">
        <title>Genomic Encyclopedia of Archaeal and Bacterial Type Strains, Phase II (KMG-II): from individual species to whole genera.</title>
        <authorList>
            <person name="Goeker M."/>
        </authorList>
    </citation>
    <scope>NUCLEOTIDE SEQUENCE [LARGE SCALE GENOMIC DNA]</scope>
    <source>
        <strain evidence="9 10">DSM 28213</strain>
    </source>
</reference>
<dbReference type="EMBL" id="SOAG01000014">
    <property type="protein sequence ID" value="TDS57911.1"/>
    <property type="molecule type" value="Genomic_DNA"/>
</dbReference>
<comment type="caution">
    <text evidence="9">The sequence shown here is derived from an EMBL/GenBank/DDBJ whole genome shotgun (WGS) entry which is preliminary data.</text>
</comment>
<protein>
    <recommendedName>
        <fullName evidence="2">Photosynthetic reaction center cytochrome c subunit</fullName>
    </recommendedName>
</protein>
<keyword evidence="7" id="KW-0249">Electron transport</keyword>
<dbReference type="InterPro" id="IPR036280">
    <property type="entry name" value="Multihaem_cyt_sf"/>
</dbReference>
<keyword evidence="10" id="KW-1185">Reference proteome</keyword>
<dbReference type="Gene3D" id="1.10.468.10">
    <property type="entry name" value="Photosynthetic Reaction Center, subunit C, domain 2"/>
    <property type="match status" value="1"/>
</dbReference>
<evidence type="ECO:0000313" key="9">
    <source>
        <dbReference type="EMBL" id="TDS57911.1"/>
    </source>
</evidence>
<keyword evidence="3" id="KW-0813">Transport</keyword>
<dbReference type="GO" id="GO:0030077">
    <property type="term" value="C:plasma membrane light-harvesting complex"/>
    <property type="evidence" value="ECO:0007669"/>
    <property type="project" value="InterPro"/>
</dbReference>
<accession>A0A4R7F3L0</accession>
<evidence type="ECO:0000256" key="3">
    <source>
        <dbReference type="ARBA" id="ARBA00022448"/>
    </source>
</evidence>